<evidence type="ECO:0000313" key="5">
    <source>
        <dbReference type="Proteomes" id="UP000824890"/>
    </source>
</evidence>
<sequence>MNSNDIISSQLKMGEDEHGELKQKKFSFLLQSFPNLKTLVWEKKVYLIITEFSPPADKRNANTYTVDKVSDKLDMNNKIDMHLANGKTLLLRIIDEILFTQIKRCKTIIFLRWLHYHDKCILLRLCCKMISFINFTFYIDIYVEKEEKEENLTRSKDIKGGMFKKDII</sequence>
<keyword evidence="1" id="KW-0805">Transcription regulation</keyword>
<protein>
    <submittedName>
        <fullName evidence="4">Uncharacterized protein</fullName>
    </submittedName>
</protein>
<dbReference type="InterPro" id="IPR035500">
    <property type="entry name" value="NHR-like_dom_sf"/>
</dbReference>
<proteinExistence type="predicted"/>
<gene>
    <name evidence="4" type="ORF">HID58_066019</name>
</gene>
<name>A0ABQ7ZEJ2_BRANA</name>
<evidence type="ECO:0000256" key="2">
    <source>
        <dbReference type="ARBA" id="ARBA00023163"/>
    </source>
</evidence>
<organism evidence="4 5">
    <name type="scientific">Brassica napus</name>
    <name type="common">Rape</name>
    <dbReference type="NCBI Taxonomy" id="3708"/>
    <lineage>
        <taxon>Eukaryota</taxon>
        <taxon>Viridiplantae</taxon>
        <taxon>Streptophyta</taxon>
        <taxon>Embryophyta</taxon>
        <taxon>Tracheophyta</taxon>
        <taxon>Spermatophyta</taxon>
        <taxon>Magnoliopsida</taxon>
        <taxon>eudicotyledons</taxon>
        <taxon>Gunneridae</taxon>
        <taxon>Pentapetalae</taxon>
        <taxon>rosids</taxon>
        <taxon>malvids</taxon>
        <taxon>Brassicales</taxon>
        <taxon>Brassicaceae</taxon>
        <taxon>Brassiceae</taxon>
        <taxon>Brassica</taxon>
    </lineage>
</organism>
<dbReference type="EMBL" id="JAGKQM010000015">
    <property type="protein sequence ID" value="KAH0878625.1"/>
    <property type="molecule type" value="Genomic_DNA"/>
</dbReference>
<evidence type="ECO:0000256" key="1">
    <source>
        <dbReference type="ARBA" id="ARBA00023015"/>
    </source>
</evidence>
<dbReference type="Proteomes" id="UP000824890">
    <property type="component" value="Unassembled WGS sequence"/>
</dbReference>
<keyword evidence="3" id="KW-0675">Receptor</keyword>
<reference evidence="4 5" key="1">
    <citation type="submission" date="2021-05" db="EMBL/GenBank/DDBJ databases">
        <title>Genome Assembly of Synthetic Allotetraploid Brassica napus Reveals Homoeologous Exchanges between Subgenomes.</title>
        <authorList>
            <person name="Davis J.T."/>
        </authorList>
    </citation>
    <scope>NUCLEOTIDE SEQUENCE [LARGE SCALE GENOMIC DNA]</scope>
    <source>
        <strain evidence="5">cv. Da-Ae</strain>
        <tissue evidence="4">Seedling</tissue>
    </source>
</reference>
<dbReference type="SUPFAM" id="SSF48508">
    <property type="entry name" value="Nuclear receptor ligand-binding domain"/>
    <property type="match status" value="1"/>
</dbReference>
<evidence type="ECO:0000256" key="3">
    <source>
        <dbReference type="ARBA" id="ARBA00023170"/>
    </source>
</evidence>
<comment type="caution">
    <text evidence="4">The sequence shown here is derived from an EMBL/GenBank/DDBJ whole genome shotgun (WGS) entry which is preliminary data.</text>
</comment>
<keyword evidence="2" id="KW-0804">Transcription</keyword>
<keyword evidence="5" id="KW-1185">Reference proteome</keyword>
<evidence type="ECO:0000313" key="4">
    <source>
        <dbReference type="EMBL" id="KAH0878625.1"/>
    </source>
</evidence>
<accession>A0ABQ7ZEJ2</accession>